<name>A0A2C9VPS6_MANES</name>
<dbReference type="AlphaFoldDB" id="A0A2C9VPS6"/>
<reference evidence="1" key="1">
    <citation type="submission" date="2016-02" db="EMBL/GenBank/DDBJ databases">
        <title>WGS assembly of Manihot esculenta.</title>
        <authorList>
            <person name="Bredeson J.V."/>
            <person name="Prochnik S.E."/>
            <person name="Lyons J.B."/>
            <person name="Schmutz J."/>
            <person name="Grimwood J."/>
            <person name="Vrebalov J."/>
            <person name="Bart R.S."/>
            <person name="Amuge T."/>
            <person name="Ferguson M.E."/>
            <person name="Green R."/>
            <person name="Putnam N."/>
            <person name="Stites J."/>
            <person name="Rounsley S."/>
            <person name="Rokhsar D.S."/>
        </authorList>
    </citation>
    <scope>NUCLEOTIDE SEQUENCE [LARGE SCALE GENOMIC DNA]</scope>
    <source>
        <tissue evidence="1">Leaf</tissue>
    </source>
</reference>
<organism evidence="1">
    <name type="scientific">Manihot esculenta</name>
    <name type="common">Cassava</name>
    <name type="synonym">Jatropha manihot</name>
    <dbReference type="NCBI Taxonomy" id="3983"/>
    <lineage>
        <taxon>Eukaryota</taxon>
        <taxon>Viridiplantae</taxon>
        <taxon>Streptophyta</taxon>
        <taxon>Embryophyta</taxon>
        <taxon>Tracheophyta</taxon>
        <taxon>Spermatophyta</taxon>
        <taxon>Magnoliopsida</taxon>
        <taxon>eudicotyledons</taxon>
        <taxon>Gunneridae</taxon>
        <taxon>Pentapetalae</taxon>
        <taxon>rosids</taxon>
        <taxon>fabids</taxon>
        <taxon>Malpighiales</taxon>
        <taxon>Euphorbiaceae</taxon>
        <taxon>Crotonoideae</taxon>
        <taxon>Manihoteae</taxon>
        <taxon>Manihot</taxon>
    </lineage>
</organism>
<gene>
    <name evidence="1" type="ORF">MANES_06G107500</name>
</gene>
<protein>
    <submittedName>
        <fullName evidence="1">Uncharacterized protein</fullName>
    </submittedName>
</protein>
<accession>A0A2C9VPS6</accession>
<sequence length="62" mass="6886">MGGLDCGKYETLFRQEIQGLLEFCIELEISNGNAAFVIVCFPGKSLVTENSLVGEMESNRHF</sequence>
<proteinExistence type="predicted"/>
<evidence type="ECO:0000313" key="1">
    <source>
        <dbReference type="EMBL" id="OAY47813.1"/>
    </source>
</evidence>
<dbReference type="EMBL" id="CM004392">
    <property type="protein sequence ID" value="OAY47813.1"/>
    <property type="molecule type" value="Genomic_DNA"/>
</dbReference>